<feature type="transmembrane region" description="Helical" evidence="7">
    <location>
        <begin position="300"/>
        <end position="318"/>
    </location>
</feature>
<dbReference type="RefSeq" id="WP_202016508.1">
    <property type="nucleotide sequence ID" value="NZ_JAERRB010000020.1"/>
</dbReference>
<evidence type="ECO:0000256" key="6">
    <source>
        <dbReference type="ARBA" id="ARBA00023136"/>
    </source>
</evidence>
<dbReference type="PANTHER" id="PTHR22926">
    <property type="entry name" value="PHOSPHO-N-ACETYLMURAMOYL-PENTAPEPTIDE-TRANSFERASE"/>
    <property type="match status" value="1"/>
</dbReference>
<organism evidence="8 9">
    <name type="scientific">Chryseolinea lacunae</name>
    <dbReference type="NCBI Taxonomy" id="2801331"/>
    <lineage>
        <taxon>Bacteria</taxon>
        <taxon>Pseudomonadati</taxon>
        <taxon>Bacteroidota</taxon>
        <taxon>Cytophagia</taxon>
        <taxon>Cytophagales</taxon>
        <taxon>Fulvivirgaceae</taxon>
        <taxon>Chryseolinea</taxon>
    </lineage>
</organism>
<feature type="transmembrane region" description="Helical" evidence="7">
    <location>
        <begin position="188"/>
        <end position="206"/>
    </location>
</feature>
<evidence type="ECO:0000313" key="9">
    <source>
        <dbReference type="Proteomes" id="UP000613030"/>
    </source>
</evidence>
<dbReference type="Proteomes" id="UP000613030">
    <property type="component" value="Unassembled WGS sequence"/>
</dbReference>
<gene>
    <name evidence="8" type="ORF">JI741_31715</name>
</gene>
<keyword evidence="3 8" id="KW-0808">Transferase</keyword>
<feature type="transmembrane region" description="Helical" evidence="7">
    <location>
        <begin position="324"/>
        <end position="342"/>
    </location>
</feature>
<feature type="transmembrane region" description="Helical" evidence="7">
    <location>
        <begin position="137"/>
        <end position="156"/>
    </location>
</feature>
<evidence type="ECO:0000256" key="7">
    <source>
        <dbReference type="SAM" id="Phobius"/>
    </source>
</evidence>
<keyword evidence="2" id="KW-1003">Cell membrane</keyword>
<comment type="caution">
    <text evidence="8">The sequence shown here is derived from an EMBL/GenBank/DDBJ whole genome shotgun (WGS) entry which is preliminary data.</text>
</comment>
<reference evidence="8 9" key="1">
    <citation type="submission" date="2021-01" db="EMBL/GenBank/DDBJ databases">
        <title>Chryseolinea sp. Jin1 Genome sequencing and assembly.</title>
        <authorList>
            <person name="Kim I."/>
        </authorList>
    </citation>
    <scope>NUCLEOTIDE SEQUENCE [LARGE SCALE GENOMIC DNA]</scope>
    <source>
        <strain evidence="8 9">Jin1</strain>
    </source>
</reference>
<evidence type="ECO:0000256" key="1">
    <source>
        <dbReference type="ARBA" id="ARBA00004651"/>
    </source>
</evidence>
<name>A0ABS1L2F6_9BACT</name>
<dbReference type="Pfam" id="PF00953">
    <property type="entry name" value="Glycos_transf_4"/>
    <property type="match status" value="1"/>
</dbReference>
<accession>A0ABS1L2F6</accession>
<keyword evidence="4 7" id="KW-0812">Transmembrane</keyword>
<evidence type="ECO:0000256" key="5">
    <source>
        <dbReference type="ARBA" id="ARBA00022989"/>
    </source>
</evidence>
<evidence type="ECO:0000313" key="8">
    <source>
        <dbReference type="EMBL" id="MBL0745845.1"/>
    </source>
</evidence>
<dbReference type="EMBL" id="JAERRB010000020">
    <property type="protein sequence ID" value="MBL0745845.1"/>
    <property type="molecule type" value="Genomic_DNA"/>
</dbReference>
<feature type="transmembrane region" description="Helical" evidence="7">
    <location>
        <begin position="163"/>
        <end position="182"/>
    </location>
</feature>
<sequence length="360" mass="38917">MKMIFENFLPATVALIFSMVVIPVFKSLAWKVGLVDRPNARKVHDQPVPLVGGISIAVTTALALLLSPAFLHALNQHWALLGGALVLLATGVLDDRLNIKPVYRLFIQLASAYVVCSSGIRITSLYGIFGIDEIPLALQYGLTMIVITGVVNAYNLMDGVDGLLGGLTLIGFSVLAIIAFQLRQYDLAVLYITLVGAVIGFLYHNLSKNKIFMGDGGSLFLGFILSVSAITLLNTAGTGGPVEQVKVLLLVSGIFLVPVLDSLRVYRSRIKKGVSPFTADKTHLHHLFLQLGLTHKKTSILISITVTCVLLITAGLIYLIPVTWVILSAVLLFAAVTSLLNVNRSVVEWKKILEKMESGK</sequence>
<keyword evidence="9" id="KW-1185">Reference proteome</keyword>
<feature type="transmembrane region" description="Helical" evidence="7">
    <location>
        <begin position="247"/>
        <end position="266"/>
    </location>
</feature>
<keyword evidence="6 7" id="KW-0472">Membrane</keyword>
<dbReference type="CDD" id="cd06853">
    <property type="entry name" value="GT_WecA_like"/>
    <property type="match status" value="1"/>
</dbReference>
<dbReference type="InterPro" id="IPR000715">
    <property type="entry name" value="Glycosyl_transferase_4"/>
</dbReference>
<evidence type="ECO:0000256" key="4">
    <source>
        <dbReference type="ARBA" id="ARBA00022692"/>
    </source>
</evidence>
<feature type="transmembrane region" description="Helical" evidence="7">
    <location>
        <begin position="218"/>
        <end position="235"/>
    </location>
</feature>
<dbReference type="GO" id="GO:0016740">
    <property type="term" value="F:transferase activity"/>
    <property type="evidence" value="ECO:0007669"/>
    <property type="project" value="UniProtKB-KW"/>
</dbReference>
<feature type="transmembrane region" description="Helical" evidence="7">
    <location>
        <begin position="50"/>
        <end position="71"/>
    </location>
</feature>
<dbReference type="PANTHER" id="PTHR22926:SF3">
    <property type="entry name" value="UNDECAPRENYL-PHOSPHATE ALPHA-N-ACETYLGLUCOSAMINYL 1-PHOSPHATE TRANSFERASE"/>
    <property type="match status" value="1"/>
</dbReference>
<evidence type="ECO:0000256" key="2">
    <source>
        <dbReference type="ARBA" id="ARBA00022475"/>
    </source>
</evidence>
<protein>
    <submittedName>
        <fullName evidence="8">Undecaprenyl/decaprenyl-phosphate alpha-N-acetylglucosaminyl 1-phosphate transferase</fullName>
    </submittedName>
</protein>
<feature type="transmembrane region" description="Helical" evidence="7">
    <location>
        <begin position="105"/>
        <end position="131"/>
    </location>
</feature>
<feature type="transmembrane region" description="Helical" evidence="7">
    <location>
        <begin position="12"/>
        <end position="29"/>
    </location>
</feature>
<evidence type="ECO:0000256" key="3">
    <source>
        <dbReference type="ARBA" id="ARBA00022679"/>
    </source>
</evidence>
<keyword evidence="5 7" id="KW-1133">Transmembrane helix</keyword>
<proteinExistence type="predicted"/>
<comment type="subcellular location">
    <subcellularLocation>
        <location evidence="1">Cell membrane</location>
        <topology evidence="1">Multi-pass membrane protein</topology>
    </subcellularLocation>
</comment>
<feature type="transmembrane region" description="Helical" evidence="7">
    <location>
        <begin position="77"/>
        <end position="93"/>
    </location>
</feature>